<sequence>MSCRTISKNFCVSSSTPFRAGRVFKRHQQTLPETLTDIQRAARFFYYLQQRAFGGKVDGQTFRTAMTAPSVNLLRIEENLSAAHLRLAGVHIENQPWHTCVERYDRPHSFFYCDPPYWRTEGYGVDFPFENYERMPSLMHSCKGKMMVSISDHRTSGEHSRAFPCSG</sequence>
<dbReference type="Proteomes" id="UP000494252">
    <property type="component" value="Unassembled WGS sequence"/>
</dbReference>
<reference evidence="7 8" key="1">
    <citation type="submission" date="2020-04" db="EMBL/GenBank/DDBJ databases">
        <authorList>
            <person name="De Canck E."/>
        </authorList>
    </citation>
    <scope>NUCLEOTIDE SEQUENCE [LARGE SCALE GENOMIC DNA]</scope>
    <source>
        <strain evidence="7 8">LMG 27177</strain>
    </source>
</reference>
<accession>A0A6J5FK50</accession>
<dbReference type="EMBL" id="CADIKI010000003">
    <property type="protein sequence ID" value="CAB3781993.1"/>
    <property type="molecule type" value="Genomic_DNA"/>
</dbReference>
<evidence type="ECO:0000313" key="7">
    <source>
        <dbReference type="EMBL" id="CAB3781993.1"/>
    </source>
</evidence>
<dbReference type="EC" id="2.1.1.72" evidence="2"/>
<evidence type="ECO:0000256" key="1">
    <source>
        <dbReference type="ARBA" id="ARBA00006594"/>
    </source>
</evidence>
<dbReference type="InterPro" id="IPR012327">
    <property type="entry name" value="MeTrfase_D12"/>
</dbReference>
<dbReference type="InterPro" id="IPR023095">
    <property type="entry name" value="Ade_MeTrfase_dom_2"/>
</dbReference>
<dbReference type="GO" id="GO:0009307">
    <property type="term" value="P:DNA restriction-modification system"/>
    <property type="evidence" value="ECO:0007669"/>
    <property type="project" value="InterPro"/>
</dbReference>
<dbReference type="SUPFAM" id="SSF53335">
    <property type="entry name" value="S-adenosyl-L-methionine-dependent methyltransferases"/>
    <property type="match status" value="1"/>
</dbReference>
<evidence type="ECO:0000256" key="6">
    <source>
        <dbReference type="ARBA" id="ARBA00047942"/>
    </source>
</evidence>
<evidence type="ECO:0000256" key="3">
    <source>
        <dbReference type="ARBA" id="ARBA00022603"/>
    </source>
</evidence>
<comment type="similarity">
    <text evidence="1">Belongs to the N(4)/N(6)-methyltransferase family.</text>
</comment>
<dbReference type="GO" id="GO:0043565">
    <property type="term" value="F:sequence-specific DNA binding"/>
    <property type="evidence" value="ECO:0007669"/>
    <property type="project" value="TreeGrafter"/>
</dbReference>
<dbReference type="GO" id="GO:0006298">
    <property type="term" value="P:mismatch repair"/>
    <property type="evidence" value="ECO:0007669"/>
    <property type="project" value="TreeGrafter"/>
</dbReference>
<dbReference type="GO" id="GO:1904047">
    <property type="term" value="F:S-adenosyl-L-methionine binding"/>
    <property type="evidence" value="ECO:0007669"/>
    <property type="project" value="TreeGrafter"/>
</dbReference>
<gene>
    <name evidence="7" type="ORF">LMG27177_01138</name>
</gene>
<dbReference type="GO" id="GO:0009007">
    <property type="term" value="F:site-specific DNA-methyltransferase (adenine-specific) activity"/>
    <property type="evidence" value="ECO:0007669"/>
    <property type="project" value="UniProtKB-EC"/>
</dbReference>
<keyword evidence="5" id="KW-0949">S-adenosyl-L-methionine</keyword>
<dbReference type="InterPro" id="IPR029063">
    <property type="entry name" value="SAM-dependent_MTases_sf"/>
</dbReference>
<name>A0A6J5FK50_9BURK</name>
<proteinExistence type="inferred from homology"/>
<protein>
    <recommendedName>
        <fullName evidence="2">site-specific DNA-methyltransferase (adenine-specific)</fullName>
        <ecNumber evidence="2">2.1.1.72</ecNumber>
    </recommendedName>
</protein>
<dbReference type="AlphaFoldDB" id="A0A6J5FK50"/>
<evidence type="ECO:0000256" key="4">
    <source>
        <dbReference type="ARBA" id="ARBA00022679"/>
    </source>
</evidence>
<organism evidence="7 8">
    <name type="scientific">Paraburkholderia fynbosensis</name>
    <dbReference type="NCBI Taxonomy" id="1200993"/>
    <lineage>
        <taxon>Bacteria</taxon>
        <taxon>Pseudomonadati</taxon>
        <taxon>Pseudomonadota</taxon>
        <taxon>Betaproteobacteria</taxon>
        <taxon>Burkholderiales</taxon>
        <taxon>Burkholderiaceae</taxon>
        <taxon>Paraburkholderia</taxon>
    </lineage>
</organism>
<comment type="catalytic activity">
    <reaction evidence="6">
        <text>a 2'-deoxyadenosine in DNA + S-adenosyl-L-methionine = an N(6)-methyl-2'-deoxyadenosine in DNA + S-adenosyl-L-homocysteine + H(+)</text>
        <dbReference type="Rhea" id="RHEA:15197"/>
        <dbReference type="Rhea" id="RHEA-COMP:12418"/>
        <dbReference type="Rhea" id="RHEA-COMP:12419"/>
        <dbReference type="ChEBI" id="CHEBI:15378"/>
        <dbReference type="ChEBI" id="CHEBI:57856"/>
        <dbReference type="ChEBI" id="CHEBI:59789"/>
        <dbReference type="ChEBI" id="CHEBI:90615"/>
        <dbReference type="ChEBI" id="CHEBI:90616"/>
        <dbReference type="EC" id="2.1.1.72"/>
    </reaction>
</comment>
<evidence type="ECO:0000256" key="2">
    <source>
        <dbReference type="ARBA" id="ARBA00011900"/>
    </source>
</evidence>
<keyword evidence="4" id="KW-0808">Transferase</keyword>
<dbReference type="GO" id="GO:0032259">
    <property type="term" value="P:methylation"/>
    <property type="evidence" value="ECO:0007669"/>
    <property type="project" value="UniProtKB-KW"/>
</dbReference>
<keyword evidence="3" id="KW-0489">Methyltransferase</keyword>
<evidence type="ECO:0000256" key="5">
    <source>
        <dbReference type="ARBA" id="ARBA00022691"/>
    </source>
</evidence>
<dbReference type="PANTHER" id="PTHR30481:SF4">
    <property type="entry name" value="SITE-SPECIFIC DNA-METHYLTRANSFERASE (ADENINE-SPECIFIC)"/>
    <property type="match status" value="1"/>
</dbReference>
<dbReference type="Gene3D" id="1.10.1020.10">
    <property type="entry name" value="Adenine-specific Methyltransferase, Domain 2"/>
    <property type="match status" value="1"/>
</dbReference>
<dbReference type="Gene3D" id="3.40.50.150">
    <property type="entry name" value="Vaccinia Virus protein VP39"/>
    <property type="match status" value="1"/>
</dbReference>
<dbReference type="PANTHER" id="PTHR30481">
    <property type="entry name" value="DNA ADENINE METHYLASE"/>
    <property type="match status" value="1"/>
</dbReference>
<keyword evidence="8" id="KW-1185">Reference proteome</keyword>
<evidence type="ECO:0000313" key="8">
    <source>
        <dbReference type="Proteomes" id="UP000494252"/>
    </source>
</evidence>